<dbReference type="InterPro" id="IPR057027">
    <property type="entry name" value="TPR_mt"/>
</dbReference>
<dbReference type="Proteomes" id="UP000283269">
    <property type="component" value="Unassembled WGS sequence"/>
</dbReference>
<evidence type="ECO:0000259" key="6">
    <source>
        <dbReference type="Pfam" id="PF23276"/>
    </source>
</evidence>
<comment type="caution">
    <text evidence="7">The sequence shown here is derived from an EMBL/GenBank/DDBJ whole genome shotgun (WGS) entry which is preliminary data.</text>
</comment>
<dbReference type="PANTHER" id="PTHR47447:SF17">
    <property type="entry name" value="OS12G0638900 PROTEIN"/>
    <property type="match status" value="1"/>
</dbReference>
<dbReference type="PROSITE" id="PS51375">
    <property type="entry name" value="PPR"/>
    <property type="match status" value="3"/>
</dbReference>
<organism evidence="7 8">
    <name type="scientific">Psilocybe cyanescens</name>
    <dbReference type="NCBI Taxonomy" id="93625"/>
    <lineage>
        <taxon>Eukaryota</taxon>
        <taxon>Fungi</taxon>
        <taxon>Dikarya</taxon>
        <taxon>Basidiomycota</taxon>
        <taxon>Agaricomycotina</taxon>
        <taxon>Agaricomycetes</taxon>
        <taxon>Agaricomycetidae</taxon>
        <taxon>Agaricales</taxon>
        <taxon>Agaricineae</taxon>
        <taxon>Strophariaceae</taxon>
        <taxon>Psilocybe</taxon>
    </lineage>
</organism>
<keyword evidence="2" id="KW-0677">Repeat</keyword>
<name>A0A409XFK5_PSICY</name>
<protein>
    <recommendedName>
        <fullName evidence="6">Pentatricopeptide repeat-containing protein-mitochondrial domain-containing protein</fullName>
    </recommendedName>
</protein>
<evidence type="ECO:0000256" key="3">
    <source>
        <dbReference type="ARBA" id="ARBA00044493"/>
    </source>
</evidence>
<dbReference type="NCBIfam" id="TIGR00756">
    <property type="entry name" value="PPR"/>
    <property type="match status" value="1"/>
</dbReference>
<comment type="function">
    <text evidence="3">Regulates mitochondrial small subunit maturation by controlling 15S rRNA 5'-end processing. Localizes to the 5' precursor of the 15S rRNA in a position that is subsequently occupied by mS47 in the mature yeast mtSSU. Uses structure and sequence-specific RNA recognition, binding to a single-stranded region of the precursor and specifically recognizing bases -6 to -1. The exchange of Ccm1 for mS47 is coupled to the irreversible removal of precursor rRNA that is accompanied by conformational changes of the mitoribosomal proteins uS5m and mS26. These conformational changes signal completion of 5'-end rRNA processing through protection of the mature 5'-end of the 15S rRNA and stabilization of mS47. The removal of the 5' precursor together with the dissociation of Ccm1 may be catalyzed by the 5'-3' exoribonuclease Pet127. Involved in the specific removal of group I introns in mitochondrial encoded transcripts.</text>
</comment>
<keyword evidence="8" id="KW-1185">Reference proteome</keyword>
<comment type="similarity">
    <text evidence="1">Belongs to the CCM1 family.</text>
</comment>
<evidence type="ECO:0000256" key="2">
    <source>
        <dbReference type="ARBA" id="ARBA00022737"/>
    </source>
</evidence>
<proteinExistence type="inferred from homology"/>
<evidence type="ECO:0000256" key="1">
    <source>
        <dbReference type="ARBA" id="ARBA00006192"/>
    </source>
</evidence>
<dbReference type="Pfam" id="PF13812">
    <property type="entry name" value="PPR_3"/>
    <property type="match status" value="2"/>
</dbReference>
<reference evidence="7 8" key="1">
    <citation type="journal article" date="2018" name="Evol. Lett.">
        <title>Horizontal gene cluster transfer increased hallucinogenic mushroom diversity.</title>
        <authorList>
            <person name="Reynolds H.T."/>
            <person name="Vijayakumar V."/>
            <person name="Gluck-Thaler E."/>
            <person name="Korotkin H.B."/>
            <person name="Matheny P.B."/>
            <person name="Slot J.C."/>
        </authorList>
    </citation>
    <scope>NUCLEOTIDE SEQUENCE [LARGE SCALE GENOMIC DNA]</scope>
    <source>
        <strain evidence="7 8">2631</strain>
    </source>
</reference>
<gene>
    <name evidence="7" type="ORF">CVT25_012206</name>
</gene>
<evidence type="ECO:0000256" key="4">
    <source>
        <dbReference type="ARBA" id="ARBA00044511"/>
    </source>
</evidence>
<dbReference type="OrthoDB" id="185373at2759"/>
<feature type="repeat" description="PPR" evidence="5">
    <location>
        <begin position="27"/>
        <end position="61"/>
    </location>
</feature>
<dbReference type="Pfam" id="PF23276">
    <property type="entry name" value="TPR_24"/>
    <property type="match status" value="1"/>
</dbReference>
<evidence type="ECO:0000313" key="8">
    <source>
        <dbReference type="Proteomes" id="UP000283269"/>
    </source>
</evidence>
<dbReference type="PANTHER" id="PTHR47447">
    <property type="entry name" value="OS03G0856100 PROTEIN"/>
    <property type="match status" value="1"/>
</dbReference>
<dbReference type="Pfam" id="PF01535">
    <property type="entry name" value="PPR"/>
    <property type="match status" value="1"/>
</dbReference>
<dbReference type="EMBL" id="NHYD01001859">
    <property type="protein sequence ID" value="PPQ89534.1"/>
    <property type="molecule type" value="Genomic_DNA"/>
</dbReference>
<feature type="repeat" description="PPR" evidence="5">
    <location>
        <begin position="96"/>
        <end position="130"/>
    </location>
</feature>
<accession>A0A409XFK5</accession>
<evidence type="ECO:0000313" key="7">
    <source>
        <dbReference type="EMBL" id="PPQ89534.1"/>
    </source>
</evidence>
<dbReference type="AlphaFoldDB" id="A0A409XFK5"/>
<comment type="subunit">
    <text evidence="4">Binds to mitochondrial small subunit 15S rRNA.</text>
</comment>
<feature type="repeat" description="PPR" evidence="5">
    <location>
        <begin position="238"/>
        <end position="272"/>
    </location>
</feature>
<dbReference type="InterPro" id="IPR002885">
    <property type="entry name" value="PPR_rpt"/>
</dbReference>
<dbReference type="Gene3D" id="1.25.40.10">
    <property type="entry name" value="Tetratricopeptide repeat domain"/>
    <property type="match status" value="3"/>
</dbReference>
<dbReference type="STRING" id="93625.A0A409XFK5"/>
<evidence type="ECO:0000256" key="5">
    <source>
        <dbReference type="PROSITE-ProRule" id="PRU00708"/>
    </source>
</evidence>
<feature type="domain" description="Pentatricopeptide repeat-containing protein-mitochondrial" evidence="6">
    <location>
        <begin position="204"/>
        <end position="336"/>
    </location>
</feature>
<dbReference type="InterPro" id="IPR011990">
    <property type="entry name" value="TPR-like_helical_dom_sf"/>
</dbReference>
<sequence length="469" mass="52019">MAAANSGHFSGCLEAASNMKAAGYTPDASVYNALMSLASRSESWLFSWAILDDMIQVGIEPTSATFAHLIYAQRNRPYTNLWNAHNRLKQLGIQLTPPVYTSIIDSFAVEGNVEMVLQVFLSMKAQGIIPELAAAQIVVTSVAKNGYSRLAIELAQYFEKASTRQLEPSVWLECLASSAEKLYDDGVLMCWPKVVDELSLLPPEGVCMGILNTAARSGLPDLATDVLRVLKLAEIDWQEYHFASLIEAFCRNGQVKEAFITLSIMRANGIDPLDSTTSFIYERINRDVDTLDSAWALIDEIQESAGGLDVDALKVIVKAAILLGDLQRAVGVYKSFPNYGLTPDLAVYNLLFQGCITARHRQLGDLLLADMKAAKIEPNQETFEKLIYLALTQETYEDAFFYLEEMKATKYMPPRDVYVALGDKCASVGDGRCKLVWQEMRECGYRLDDPRVRVNARGLPEKQISDLSS</sequence>
<dbReference type="InParanoid" id="A0A409XFK5"/>